<dbReference type="AlphaFoldDB" id="A0A8S1GVP8"/>
<dbReference type="EMBL" id="CAJGYM010000007">
    <property type="protein sequence ID" value="CAD6187617.1"/>
    <property type="molecule type" value="Genomic_DNA"/>
</dbReference>
<evidence type="ECO:0000313" key="2">
    <source>
        <dbReference type="EMBL" id="CAD6187617.1"/>
    </source>
</evidence>
<feature type="transmembrane region" description="Helical" evidence="1">
    <location>
        <begin position="97"/>
        <end position="116"/>
    </location>
</feature>
<keyword evidence="3" id="KW-1185">Reference proteome</keyword>
<proteinExistence type="predicted"/>
<feature type="transmembrane region" description="Helical" evidence="1">
    <location>
        <begin position="63"/>
        <end position="85"/>
    </location>
</feature>
<gene>
    <name evidence="2" type="ORF">CAUJ_LOCUS3536</name>
</gene>
<evidence type="ECO:0008006" key="4">
    <source>
        <dbReference type="Google" id="ProtNLM"/>
    </source>
</evidence>
<dbReference type="Proteomes" id="UP000835052">
    <property type="component" value="Unassembled WGS sequence"/>
</dbReference>
<accession>A0A8S1GVP8</accession>
<name>A0A8S1GVP8_9PELO</name>
<keyword evidence="1" id="KW-1133">Transmembrane helix</keyword>
<feature type="transmembrane region" description="Helical" evidence="1">
    <location>
        <begin position="168"/>
        <end position="189"/>
    </location>
</feature>
<organism evidence="2 3">
    <name type="scientific">Caenorhabditis auriculariae</name>
    <dbReference type="NCBI Taxonomy" id="2777116"/>
    <lineage>
        <taxon>Eukaryota</taxon>
        <taxon>Metazoa</taxon>
        <taxon>Ecdysozoa</taxon>
        <taxon>Nematoda</taxon>
        <taxon>Chromadorea</taxon>
        <taxon>Rhabditida</taxon>
        <taxon>Rhabditina</taxon>
        <taxon>Rhabditomorpha</taxon>
        <taxon>Rhabditoidea</taxon>
        <taxon>Rhabditidae</taxon>
        <taxon>Peloderinae</taxon>
        <taxon>Caenorhabditis</taxon>
    </lineage>
</organism>
<feature type="transmembrane region" description="Helical" evidence="1">
    <location>
        <begin position="136"/>
        <end position="156"/>
    </location>
</feature>
<dbReference type="PANTHER" id="PTHR33444:SF7">
    <property type="entry name" value="TRANSMEMBRANE PROTEIN 272"/>
    <property type="match status" value="1"/>
</dbReference>
<sequence>MSYPHPTAPVEENPPPAYNEAYNIGNSNPPTYESLYGQFRQVDSPSGLFTFAKRTSDVVCGTLGAAIILAFLNFVPLTMIIVGAINKENCDANPNIPTWMIVTGVMTIATRSLDYFKQIMTKVNHTESAPFGVSCLQWLINAFLFVWFIIGCVWVFGAYGQRAHCETWTYAISFAFIVVTLVVLALSAFCACCCCCCVCFRSSSQNSDSCLTDSTPTTKKKISRFDLHADLVDASPEAIIWTPSELYHHEKDSATVTQFDGIISYSGIPVFVAIPIDVCLDCLSDPRYLASNTFWLCPASEDRISRRSTSKGPTATYGAAHKFTILVNPATFFAIVSDVANLSQTMKFGKEKISNCRTRAEPFPTESHASRRFLTSPPPCLPCDVSISSFLRSFKVLCLTSNLTVGGDIPASCSIQMFANGGGKSRCYRNPRLSSLVRSSPKCSTFDKLCVVLDDTLSFLCDNPPRSFYIVTFCDKDAMKRLVESPGESINLDCTRRKARNTNFLRVLRLPVSARTSFSTTVTTSTAASRRLSEPICRELFLWLPFFQPSGHFKDAALNNYNQPVFASVPQSFLRSLIAKLARLYLDSCMPFALSKDHFSSLYLSGPDISAGWVTIIMVPPMKIAAEVHLRDVFSFSSLSPRRRLRKKAMTTA</sequence>
<comment type="caution">
    <text evidence="2">The sequence shown here is derived from an EMBL/GenBank/DDBJ whole genome shotgun (WGS) entry which is preliminary data.</text>
</comment>
<reference evidence="2" key="1">
    <citation type="submission" date="2020-10" db="EMBL/GenBank/DDBJ databases">
        <authorList>
            <person name="Kikuchi T."/>
        </authorList>
    </citation>
    <scope>NUCLEOTIDE SEQUENCE</scope>
    <source>
        <strain evidence="2">NKZ352</strain>
    </source>
</reference>
<keyword evidence="1" id="KW-0812">Transmembrane</keyword>
<evidence type="ECO:0000256" key="1">
    <source>
        <dbReference type="SAM" id="Phobius"/>
    </source>
</evidence>
<dbReference type="PANTHER" id="PTHR33444">
    <property type="entry name" value="SI:DKEY-19B23.12-RELATED"/>
    <property type="match status" value="1"/>
</dbReference>
<protein>
    <recommendedName>
        <fullName evidence="4">Transmembrane protein</fullName>
    </recommendedName>
</protein>
<dbReference type="OrthoDB" id="6157510at2759"/>
<keyword evidence="1" id="KW-0472">Membrane</keyword>
<dbReference type="InterPro" id="IPR040350">
    <property type="entry name" value="TMEM272"/>
</dbReference>
<evidence type="ECO:0000313" key="3">
    <source>
        <dbReference type="Proteomes" id="UP000835052"/>
    </source>
</evidence>